<keyword evidence="4" id="KW-1185">Reference proteome</keyword>
<dbReference type="Proteomes" id="UP000324065">
    <property type="component" value="Unassembled WGS sequence"/>
</dbReference>
<dbReference type="EMBL" id="VWPJ01000006">
    <property type="protein sequence ID" value="KAA5606080.1"/>
    <property type="molecule type" value="Genomic_DNA"/>
</dbReference>
<dbReference type="CDD" id="cd02440">
    <property type="entry name" value="AdoMet_MTases"/>
    <property type="match status" value="1"/>
</dbReference>
<dbReference type="InterPro" id="IPR018773">
    <property type="entry name" value="MeTrfase_reg_dom_prd"/>
</dbReference>
<feature type="domain" description="Methyltransferase regulatory" evidence="1">
    <location>
        <begin position="215"/>
        <end position="298"/>
    </location>
</feature>
<feature type="domain" description="Methyltransferase" evidence="2">
    <location>
        <begin position="46"/>
        <end position="142"/>
    </location>
</feature>
<sequence>MLWTEGYVSGIDYTHGLYPELSPARMTLALLAKGIAGAPAGPLRYLELGFGQGLSLNVHAAANPGTFWGADFNPGQAANAQDLARASGADLTALEAAFDELARRDDLPDFDIIALHGIWSWISDANRAVIVDIARRHLKPGGLFYISYNTTPGWSPAMPLRHLMAEHAARAGQGPLPARIDAALAFSQSMVDAGAAYFRANPAVAERLKKIREQNRNYLAHEYFNRDWHPMPFSQVADRLADAKLTFGASAHLLDHVDAINLSPEAQAILADLPDPVFRETVRDYFINQQFRRDIFVKGRRALSALEQAQRIQALPVVLLIPPEDRPTKVKGALGEAELQEAIYGPVVEGLAADDFAPKSIADLRARPGCQDLTVPHLIQAMQVLCGLGSAAPAHDPATAKTVRKTSRALNTELCRRAQFSEDVQFLAAPLIGTGVAVNRFEQLFLRAAERKEADPPAFVWRLLQAQGQVLRKDGQPITDPEANVAELRARYDTFQTKRLPILRRLGIA</sequence>
<evidence type="ECO:0000313" key="4">
    <source>
        <dbReference type="Proteomes" id="UP000324065"/>
    </source>
</evidence>
<dbReference type="GO" id="GO:0032259">
    <property type="term" value="P:methylation"/>
    <property type="evidence" value="ECO:0007669"/>
    <property type="project" value="UniProtKB-KW"/>
</dbReference>
<dbReference type="Pfam" id="PF10119">
    <property type="entry name" value="MethyTransf_Reg"/>
    <property type="match status" value="1"/>
</dbReference>
<dbReference type="OrthoDB" id="5298787at2"/>
<evidence type="ECO:0000259" key="2">
    <source>
        <dbReference type="Pfam" id="PF13649"/>
    </source>
</evidence>
<dbReference type="Pfam" id="PF13649">
    <property type="entry name" value="Methyltransf_25"/>
    <property type="match status" value="1"/>
</dbReference>
<gene>
    <name evidence="3" type="ORF">F1188_08720</name>
</gene>
<proteinExistence type="predicted"/>
<dbReference type="RefSeq" id="WP_150062011.1">
    <property type="nucleotide sequence ID" value="NZ_JACHII010000002.1"/>
</dbReference>
<dbReference type="InterPro" id="IPR029063">
    <property type="entry name" value="SAM-dependent_MTases_sf"/>
</dbReference>
<reference evidence="3 4" key="1">
    <citation type="submission" date="2019-09" db="EMBL/GenBank/DDBJ databases">
        <title>Genome sequence of Roseospira marina, one of the more divergent members of the non-sulfur purple photosynthetic bacterial family, the Rhodospirillaceae.</title>
        <authorList>
            <person name="Meyer T."/>
            <person name="Kyndt J."/>
        </authorList>
    </citation>
    <scope>NUCLEOTIDE SEQUENCE [LARGE SCALE GENOMIC DNA]</scope>
    <source>
        <strain evidence="3 4">DSM 15113</strain>
    </source>
</reference>
<dbReference type="GO" id="GO:0008168">
    <property type="term" value="F:methyltransferase activity"/>
    <property type="evidence" value="ECO:0007669"/>
    <property type="project" value="UniProtKB-KW"/>
</dbReference>
<evidence type="ECO:0000259" key="1">
    <source>
        <dbReference type="Pfam" id="PF10119"/>
    </source>
</evidence>
<comment type="caution">
    <text evidence="3">The sequence shown here is derived from an EMBL/GenBank/DDBJ whole genome shotgun (WGS) entry which is preliminary data.</text>
</comment>
<keyword evidence="3" id="KW-0808">Transferase</keyword>
<name>A0A5M6ICS7_9PROT</name>
<keyword evidence="3" id="KW-0489">Methyltransferase</keyword>
<protein>
    <submittedName>
        <fullName evidence="3">Methyltransferase domain-containing protein</fullName>
    </submittedName>
</protein>
<evidence type="ECO:0000313" key="3">
    <source>
        <dbReference type="EMBL" id="KAA5606080.1"/>
    </source>
</evidence>
<dbReference type="InterPro" id="IPR041698">
    <property type="entry name" value="Methyltransf_25"/>
</dbReference>
<dbReference type="Gene3D" id="3.40.50.150">
    <property type="entry name" value="Vaccinia Virus protein VP39"/>
    <property type="match status" value="1"/>
</dbReference>
<accession>A0A5M6ICS7</accession>
<dbReference type="AlphaFoldDB" id="A0A5M6ICS7"/>
<dbReference type="SUPFAM" id="SSF53335">
    <property type="entry name" value="S-adenosyl-L-methionine-dependent methyltransferases"/>
    <property type="match status" value="1"/>
</dbReference>
<organism evidence="3 4">
    <name type="scientific">Roseospira marina</name>
    <dbReference type="NCBI Taxonomy" id="140057"/>
    <lineage>
        <taxon>Bacteria</taxon>
        <taxon>Pseudomonadati</taxon>
        <taxon>Pseudomonadota</taxon>
        <taxon>Alphaproteobacteria</taxon>
        <taxon>Rhodospirillales</taxon>
        <taxon>Rhodospirillaceae</taxon>
        <taxon>Roseospira</taxon>
    </lineage>
</organism>